<evidence type="ECO:0000259" key="8">
    <source>
        <dbReference type="Pfam" id="PF20684"/>
    </source>
</evidence>
<protein>
    <recommendedName>
        <fullName evidence="8">Rhodopsin domain-containing protein</fullName>
    </recommendedName>
</protein>
<dbReference type="Pfam" id="PF20684">
    <property type="entry name" value="Fung_rhodopsin"/>
    <property type="match status" value="1"/>
</dbReference>
<evidence type="ECO:0000256" key="1">
    <source>
        <dbReference type="ARBA" id="ARBA00004141"/>
    </source>
</evidence>
<feature type="transmembrane region" description="Helical" evidence="7">
    <location>
        <begin position="191"/>
        <end position="218"/>
    </location>
</feature>
<dbReference type="InterPro" id="IPR052337">
    <property type="entry name" value="SAT4-like"/>
</dbReference>
<evidence type="ECO:0000256" key="5">
    <source>
        <dbReference type="ARBA" id="ARBA00038359"/>
    </source>
</evidence>
<feature type="transmembrane region" description="Helical" evidence="7">
    <location>
        <begin position="148"/>
        <end position="171"/>
    </location>
</feature>
<feature type="transmembrane region" description="Helical" evidence="7">
    <location>
        <begin position="55"/>
        <end position="75"/>
    </location>
</feature>
<dbReference type="PANTHER" id="PTHR33048:SF47">
    <property type="entry name" value="INTEGRAL MEMBRANE PROTEIN-RELATED"/>
    <property type="match status" value="1"/>
</dbReference>
<feature type="region of interest" description="Disordered" evidence="6">
    <location>
        <begin position="297"/>
        <end position="370"/>
    </location>
</feature>
<comment type="similarity">
    <text evidence="5">Belongs to the SAT4 family.</text>
</comment>
<feature type="transmembrane region" description="Helical" evidence="7">
    <location>
        <begin position="230"/>
        <end position="255"/>
    </location>
</feature>
<evidence type="ECO:0000256" key="3">
    <source>
        <dbReference type="ARBA" id="ARBA00022989"/>
    </source>
</evidence>
<evidence type="ECO:0000313" key="9">
    <source>
        <dbReference type="EMBL" id="KAK6336095.1"/>
    </source>
</evidence>
<evidence type="ECO:0000256" key="4">
    <source>
        <dbReference type="ARBA" id="ARBA00023136"/>
    </source>
</evidence>
<keyword evidence="2 7" id="KW-0812">Transmembrane</keyword>
<keyword evidence="10" id="KW-1185">Reference proteome</keyword>
<dbReference type="PANTHER" id="PTHR33048">
    <property type="entry name" value="PTH11-LIKE INTEGRAL MEMBRANE PROTEIN (AFU_ORTHOLOGUE AFUA_5G11245)"/>
    <property type="match status" value="1"/>
</dbReference>
<feature type="domain" description="Rhodopsin" evidence="8">
    <location>
        <begin position="50"/>
        <end position="291"/>
    </location>
</feature>
<evidence type="ECO:0000313" key="10">
    <source>
        <dbReference type="Proteomes" id="UP001375240"/>
    </source>
</evidence>
<feature type="transmembrane region" description="Helical" evidence="7">
    <location>
        <begin position="117"/>
        <end position="136"/>
    </location>
</feature>
<evidence type="ECO:0000256" key="7">
    <source>
        <dbReference type="SAM" id="Phobius"/>
    </source>
</evidence>
<dbReference type="Proteomes" id="UP001375240">
    <property type="component" value="Unassembled WGS sequence"/>
</dbReference>
<evidence type="ECO:0000256" key="6">
    <source>
        <dbReference type="SAM" id="MobiDB-lite"/>
    </source>
</evidence>
<reference evidence="9 10" key="1">
    <citation type="submission" date="2019-10" db="EMBL/GenBank/DDBJ databases">
        <authorList>
            <person name="Palmer J.M."/>
        </authorList>
    </citation>
    <scope>NUCLEOTIDE SEQUENCE [LARGE SCALE GENOMIC DNA]</scope>
    <source>
        <strain evidence="9 10">TWF696</strain>
    </source>
</reference>
<dbReference type="EMBL" id="JAVHNQ010000011">
    <property type="protein sequence ID" value="KAK6336095.1"/>
    <property type="molecule type" value="Genomic_DNA"/>
</dbReference>
<feature type="transmembrane region" description="Helical" evidence="7">
    <location>
        <begin position="12"/>
        <end position="31"/>
    </location>
</feature>
<keyword evidence="3 7" id="KW-1133">Transmembrane helix</keyword>
<evidence type="ECO:0000256" key="2">
    <source>
        <dbReference type="ARBA" id="ARBA00022692"/>
    </source>
</evidence>
<sequence length="370" mass="42245">MVWWIKPVNVIVIEWTFAGLATCFVLLRLYIRNRYNRGRPRIGNSRFKLFNHGDWIILITLLCFYATASCDTAMVTEGFGGRRLNLHHNRNDPDTAYRRLEKGRLQLLLKLLFFSTLPYYFSLWGVKIYLLTLYYKIVIPSLLPTQRLLLHVLSALVGATCVVWIFLNMFWCVPTSKNWEVSETHRACLAYFARVPYITSVSMHVGTELLIFSFPFTFLHYLHQLDRRRYYAAAGMFAIGFVGVIISLGRVAYIFTQGSPPIISMAQAWSSLEQGVGIIICCLPAFKTLLEARISKSNSSNGSEGARTELGQPMKQPERNDHAGSSTQSDYGSEVRPWENEMRGSWTGRGTVIDPDNTILRVDSFERAQP</sequence>
<dbReference type="GO" id="GO:0016020">
    <property type="term" value="C:membrane"/>
    <property type="evidence" value="ECO:0007669"/>
    <property type="project" value="UniProtKB-SubCell"/>
</dbReference>
<dbReference type="AlphaFoldDB" id="A0AAV9U5Z2"/>
<keyword evidence="4 7" id="KW-0472">Membrane</keyword>
<comment type="subcellular location">
    <subcellularLocation>
        <location evidence="1">Membrane</location>
        <topology evidence="1">Multi-pass membrane protein</topology>
    </subcellularLocation>
</comment>
<dbReference type="InterPro" id="IPR049326">
    <property type="entry name" value="Rhodopsin_dom_fungi"/>
</dbReference>
<accession>A0AAV9U5Z2</accession>
<organism evidence="9 10">
    <name type="scientific">Orbilia brochopaga</name>
    <dbReference type="NCBI Taxonomy" id="3140254"/>
    <lineage>
        <taxon>Eukaryota</taxon>
        <taxon>Fungi</taxon>
        <taxon>Dikarya</taxon>
        <taxon>Ascomycota</taxon>
        <taxon>Pezizomycotina</taxon>
        <taxon>Orbiliomycetes</taxon>
        <taxon>Orbiliales</taxon>
        <taxon>Orbiliaceae</taxon>
        <taxon>Orbilia</taxon>
    </lineage>
</organism>
<proteinExistence type="inferred from homology"/>
<gene>
    <name evidence="9" type="ORF">TWF696_001663</name>
</gene>
<name>A0AAV9U5Z2_9PEZI</name>
<comment type="caution">
    <text evidence="9">The sequence shown here is derived from an EMBL/GenBank/DDBJ whole genome shotgun (WGS) entry which is preliminary data.</text>
</comment>